<evidence type="ECO:0000256" key="1">
    <source>
        <dbReference type="ARBA" id="ARBA00005771"/>
    </source>
</evidence>
<reference evidence="5" key="1">
    <citation type="submission" date="2022-11" db="UniProtKB">
        <authorList>
            <consortium name="WormBaseParasite"/>
        </authorList>
    </citation>
    <scope>IDENTIFICATION</scope>
</reference>
<dbReference type="AlphaFoldDB" id="A0A914W078"/>
<organism evidence="4 5">
    <name type="scientific">Plectus sambesii</name>
    <dbReference type="NCBI Taxonomy" id="2011161"/>
    <lineage>
        <taxon>Eukaryota</taxon>
        <taxon>Metazoa</taxon>
        <taxon>Ecdysozoa</taxon>
        <taxon>Nematoda</taxon>
        <taxon>Chromadorea</taxon>
        <taxon>Plectida</taxon>
        <taxon>Plectina</taxon>
        <taxon>Plectoidea</taxon>
        <taxon>Plectidae</taxon>
        <taxon>Plectus</taxon>
    </lineage>
</organism>
<proteinExistence type="inferred from homology"/>
<dbReference type="Gene3D" id="3.40.50.300">
    <property type="entry name" value="P-loop containing nucleotide triphosphate hydrolases"/>
    <property type="match status" value="1"/>
</dbReference>
<evidence type="ECO:0000259" key="3">
    <source>
        <dbReference type="Pfam" id="PF00685"/>
    </source>
</evidence>
<evidence type="ECO:0000313" key="4">
    <source>
        <dbReference type="Proteomes" id="UP000887566"/>
    </source>
</evidence>
<dbReference type="SUPFAM" id="SSF52540">
    <property type="entry name" value="P-loop containing nucleoside triphosphate hydrolases"/>
    <property type="match status" value="1"/>
</dbReference>
<keyword evidence="4" id="KW-1185">Reference proteome</keyword>
<evidence type="ECO:0000256" key="2">
    <source>
        <dbReference type="ARBA" id="ARBA00022679"/>
    </source>
</evidence>
<dbReference type="Proteomes" id="UP000887566">
    <property type="component" value="Unplaced"/>
</dbReference>
<evidence type="ECO:0000313" key="5">
    <source>
        <dbReference type="WBParaSite" id="PSAMB.scaffold2758size21455.g19061.t1"/>
    </source>
</evidence>
<name>A0A914W078_9BILA</name>
<feature type="domain" description="Sulfotransferase" evidence="3">
    <location>
        <begin position="69"/>
        <end position="311"/>
    </location>
</feature>
<dbReference type="Pfam" id="PF00685">
    <property type="entry name" value="Sulfotransfer_1"/>
    <property type="match status" value="1"/>
</dbReference>
<protein>
    <submittedName>
        <fullName evidence="5">Sulfotransferase domain-containing protein</fullName>
    </submittedName>
</protein>
<comment type="similarity">
    <text evidence="1">Belongs to the sulfotransferase 1 family.</text>
</comment>
<dbReference type="PANTHER" id="PTHR11783">
    <property type="entry name" value="SULFOTRANSFERASE SULT"/>
    <property type="match status" value="1"/>
</dbReference>
<keyword evidence="2" id="KW-0808">Transferase</keyword>
<dbReference type="InterPro" id="IPR000863">
    <property type="entry name" value="Sulfotransferase_dom"/>
</dbReference>
<dbReference type="InterPro" id="IPR027417">
    <property type="entry name" value="P-loop_NTPase"/>
</dbReference>
<sequence length="324" mass="38414">MPNKIIDRLNVSHLHAIIAQTVHIEYKQSDVVVYQPPGHPKQARFDNEIWPPIFKQEFVRSAKNYKPKPTDAFVCTYPKCGTTWTQHILSQLMMEHYGPDIGKELCVTSPMIEFMGAKFVENLVHPRLLKTHFEWRNVPKSRDAKYVFVCRNPKDCVVSYYFHNRYFDLYDFTDGNFNTFFDLFMEGRLGFGDYFDHLLGWLPHLSDPNVLFLHFEDMLQDLPGAIVKLGKFVGGRSSELVDDNEVLKRITEQSKVEAMALDQWRWFPEEDMKPNQRPFIRQGKKRDWVNHLSKEQSDRMDARFKLRMQGTIAEHWWQDEMSWD</sequence>
<dbReference type="GO" id="GO:0008146">
    <property type="term" value="F:sulfotransferase activity"/>
    <property type="evidence" value="ECO:0007669"/>
    <property type="project" value="InterPro"/>
</dbReference>
<dbReference type="WBParaSite" id="PSAMB.scaffold2758size21455.g19061.t1">
    <property type="protein sequence ID" value="PSAMB.scaffold2758size21455.g19061.t1"/>
    <property type="gene ID" value="PSAMB.scaffold2758size21455.g19061"/>
</dbReference>
<accession>A0A914W078</accession>